<dbReference type="OrthoDB" id="6308355at2"/>
<dbReference type="RefSeq" id="WP_084378145.1">
    <property type="nucleotide sequence ID" value="NZ_LS483433.1"/>
</dbReference>
<dbReference type="EMBL" id="LT629802">
    <property type="protein sequence ID" value="SDU99316.1"/>
    <property type="molecule type" value="Genomic_DNA"/>
</dbReference>
<keyword evidence="2" id="KW-1185">Reference proteome</keyword>
<evidence type="ECO:0000313" key="1">
    <source>
        <dbReference type="EMBL" id="SDU99316.1"/>
    </source>
</evidence>
<dbReference type="Proteomes" id="UP000198600">
    <property type="component" value="Chromosome I"/>
</dbReference>
<reference evidence="2" key="1">
    <citation type="submission" date="2016-10" db="EMBL/GenBank/DDBJ databases">
        <authorList>
            <person name="Varghese N."/>
            <person name="Submissions S."/>
        </authorList>
    </citation>
    <scope>NUCLEOTIDE SEQUENCE [LARGE SCALE GENOMIC DNA]</scope>
    <source>
        <strain evidence="2">LMG 2223</strain>
    </source>
</reference>
<gene>
    <name evidence="1" type="ORF">SAMN05216202_2810</name>
</gene>
<name>A0A1H2N3F6_9PSED</name>
<dbReference type="AlphaFoldDB" id="A0A1H2N3F6"/>
<organism evidence="1 2">
    <name type="scientific">Pseudomonas mucidolens</name>
    <dbReference type="NCBI Taxonomy" id="46679"/>
    <lineage>
        <taxon>Bacteria</taxon>
        <taxon>Pseudomonadati</taxon>
        <taxon>Pseudomonadota</taxon>
        <taxon>Gammaproteobacteria</taxon>
        <taxon>Pseudomonadales</taxon>
        <taxon>Pseudomonadaceae</taxon>
        <taxon>Pseudomonas</taxon>
    </lineage>
</organism>
<dbReference type="STRING" id="46679.SAMN05216202_2810"/>
<sequence length="364" mass="41046">MKPEYVLPRLKPLFLDDAGRLVLGKANTLYRRTEDGVLERLVTVPESSKRRLLAASRWTFRLARLGFGTGAFFQGLYFFSYGAKLYSYCPEQGQLRCEFSFRVGRGPLSFSVIEGVPGFEDGIYFGEYFGNRQRDPVHVYKRGEDAGWTVAYSFATGEINHIHGLVPDPKRGCIWLLAGDFEHSASIWMVKEGFAQVEPILRGDQAHRACIAFPIEQGLLYATDTQITRNTIRLLVQRDGKWVSEPLLDINGSCIYGCELHDYFVFSTATEPSDQKGNPFMALLDRRPGPGIIENKSDVVVVSKANLSPRILFSKDKDFLPYRLFQFGAVQFPHGIARDNTLFAYSVGNKVNDLATEVYCVDCK</sequence>
<evidence type="ECO:0000313" key="2">
    <source>
        <dbReference type="Proteomes" id="UP000198600"/>
    </source>
</evidence>
<accession>A0A1H2N3F6</accession>
<protein>
    <submittedName>
        <fullName evidence="1">Uncharacterized protein</fullName>
    </submittedName>
</protein>
<proteinExistence type="predicted"/>
<dbReference type="SUPFAM" id="SSF63825">
    <property type="entry name" value="YWTD domain"/>
    <property type="match status" value="1"/>
</dbReference>